<dbReference type="EMBL" id="JARGDH010000003">
    <property type="protein sequence ID" value="KAL0273613.1"/>
    <property type="molecule type" value="Genomic_DNA"/>
</dbReference>
<gene>
    <name evidence="1" type="ORF">PYX00_006245</name>
</gene>
<reference evidence="1" key="1">
    <citation type="journal article" date="2024" name="Gigascience">
        <title>Chromosome-level genome of the poultry shaft louse Menopon gallinae provides insight into the host-switching and adaptive evolution of parasitic lice.</title>
        <authorList>
            <person name="Xu Y."/>
            <person name="Ma L."/>
            <person name="Liu S."/>
            <person name="Liang Y."/>
            <person name="Liu Q."/>
            <person name="He Z."/>
            <person name="Tian L."/>
            <person name="Duan Y."/>
            <person name="Cai W."/>
            <person name="Li H."/>
            <person name="Song F."/>
        </authorList>
    </citation>
    <scope>NUCLEOTIDE SEQUENCE</scope>
    <source>
        <strain evidence="1">Cailab_2023a</strain>
    </source>
</reference>
<name>A0AAW2HVH8_9NEOP</name>
<accession>A0AAW2HVH8</accession>
<sequence>MKDRKGRSPSSLLISEGLCLMKSIIEDVEKSGGKNGGPSEEKFLTVGMSPRWRRTMWLRRKKRMTEIKEEIRYSPYIWRVVYTEERYDGSRQRMLLCQLLRLVSPSSSLWRPQNATLAQSISQETTTPYLTIEPTLTSGHFFNESSYSSDWTNHNLTQAQYSLDKQKSWYLLFVRIDHFHSSTSTAAAT</sequence>
<protein>
    <submittedName>
        <fullName evidence="1">Uncharacterized protein</fullName>
    </submittedName>
</protein>
<evidence type="ECO:0000313" key="1">
    <source>
        <dbReference type="EMBL" id="KAL0273613.1"/>
    </source>
</evidence>
<comment type="caution">
    <text evidence="1">The sequence shown here is derived from an EMBL/GenBank/DDBJ whole genome shotgun (WGS) entry which is preliminary data.</text>
</comment>
<organism evidence="1">
    <name type="scientific">Menopon gallinae</name>
    <name type="common">poultry shaft louse</name>
    <dbReference type="NCBI Taxonomy" id="328185"/>
    <lineage>
        <taxon>Eukaryota</taxon>
        <taxon>Metazoa</taxon>
        <taxon>Ecdysozoa</taxon>
        <taxon>Arthropoda</taxon>
        <taxon>Hexapoda</taxon>
        <taxon>Insecta</taxon>
        <taxon>Pterygota</taxon>
        <taxon>Neoptera</taxon>
        <taxon>Paraneoptera</taxon>
        <taxon>Psocodea</taxon>
        <taxon>Troctomorpha</taxon>
        <taxon>Phthiraptera</taxon>
        <taxon>Amblycera</taxon>
        <taxon>Menoponidae</taxon>
        <taxon>Menopon</taxon>
    </lineage>
</organism>
<proteinExistence type="predicted"/>
<dbReference type="AlphaFoldDB" id="A0AAW2HVH8"/>